<gene>
    <name evidence="1" type="ORF">HMPREF3195_01203</name>
</gene>
<evidence type="ECO:0000313" key="1">
    <source>
        <dbReference type="EMBL" id="KXI11879.1"/>
    </source>
</evidence>
<dbReference type="SUPFAM" id="SSF50814">
    <property type="entry name" value="Lipocalins"/>
    <property type="match status" value="1"/>
</dbReference>
<dbReference type="PATRIC" id="fig|1261.5.peg.1205"/>
<protein>
    <recommendedName>
        <fullName evidence="3">DUF1934 domain-containing protein</fullName>
    </recommendedName>
</protein>
<dbReference type="AlphaFoldDB" id="A0A135YR38"/>
<evidence type="ECO:0008006" key="3">
    <source>
        <dbReference type="Google" id="ProtNLM"/>
    </source>
</evidence>
<dbReference type="STRING" id="1261.HMPREF3195_01203"/>
<sequence length="137" mass="16105">MKVKLKIKTNQVLEDGQLQTIETFYRGERVEKNGDIFVSFDEFDKVKTSKTTIKISGDIVTIIKFGQVNTKMIFKEGFEQRTPYRTPYGVFDMHLYTYKLLKKIDDRQIKMGLDYKMEVTDLMKANNRIDISILTED</sequence>
<dbReference type="InterPro" id="IPR015231">
    <property type="entry name" value="DUF1934"/>
</dbReference>
<proteinExistence type="predicted"/>
<dbReference type="eggNOG" id="COG4506">
    <property type="taxonomic scope" value="Bacteria"/>
</dbReference>
<name>A0A135YR38_9FIRM</name>
<dbReference type="InterPro" id="IPR012674">
    <property type="entry name" value="Calycin"/>
</dbReference>
<dbReference type="EMBL" id="LSQZ01000062">
    <property type="protein sequence ID" value="KXI11879.1"/>
    <property type="molecule type" value="Genomic_DNA"/>
</dbReference>
<dbReference type="RefSeq" id="WP_061101845.1">
    <property type="nucleotide sequence ID" value="NZ_CAXUJS010000022.1"/>
</dbReference>
<dbReference type="Gene3D" id="2.40.128.20">
    <property type="match status" value="1"/>
</dbReference>
<evidence type="ECO:0000313" key="2">
    <source>
        <dbReference type="Proteomes" id="UP000070326"/>
    </source>
</evidence>
<comment type="caution">
    <text evidence="1">The sequence shown here is derived from an EMBL/GenBank/DDBJ whole genome shotgun (WGS) entry which is preliminary data.</text>
</comment>
<reference evidence="1 2" key="1">
    <citation type="submission" date="2016-02" db="EMBL/GenBank/DDBJ databases">
        <authorList>
            <person name="Wen L."/>
            <person name="He K."/>
            <person name="Yang H."/>
        </authorList>
    </citation>
    <scope>NUCLEOTIDE SEQUENCE [LARGE SCALE GENOMIC DNA]</scope>
    <source>
        <strain evidence="1 2">MJR8628A</strain>
    </source>
</reference>
<accession>A0A135YR38</accession>
<organism evidence="1 2">
    <name type="scientific">Peptostreptococcus anaerobius</name>
    <dbReference type="NCBI Taxonomy" id="1261"/>
    <lineage>
        <taxon>Bacteria</taxon>
        <taxon>Bacillati</taxon>
        <taxon>Bacillota</taxon>
        <taxon>Clostridia</taxon>
        <taxon>Peptostreptococcales</taxon>
        <taxon>Peptostreptococcaceae</taxon>
        <taxon>Peptostreptococcus</taxon>
    </lineage>
</organism>
<dbReference type="Proteomes" id="UP000070326">
    <property type="component" value="Unassembled WGS sequence"/>
</dbReference>
<dbReference type="Pfam" id="PF09148">
    <property type="entry name" value="DUF1934"/>
    <property type="match status" value="1"/>
</dbReference>